<sequence length="424" mass="46439">MRCLAIVLTASLAVPGIVAGGWLPGTKAVFNKWHETELERWLSDHGVPFPTPADRKDLVDFVEKSWNDVVVEPYRSWDAAQLASFLGAKTKDAGTDAEGTAESLMGNVKARWDETEAAGLGWATSAKDWILDTWSESQLKAFCDQHGIPGMRPLPRRRARSLPEPHDRDSLLERARAGYDAAASKVGETVAYPGNWMYASWSDSDLRSWLETYGFPTPQDATRDGVIASVRRYSRTAHLHRQREAARARAEVEARFATLTDAVLDGWDESRLKEFCDENGIRRPQGTRLNELRALRSEATRDELLGAARAAYSSASTAGGAAYASATAYLASATAAVERDGFRSWSESDVKAYLDGCGVPVPQGSKLDELQAVARRQANYFRHGASSPAGTMLAKLGERAQDGWSWLVHQLKLGGTKAGAHDEL</sequence>
<dbReference type="GeneID" id="63718107"/>
<evidence type="ECO:0000256" key="1">
    <source>
        <dbReference type="SAM" id="SignalP"/>
    </source>
</evidence>
<protein>
    <recommendedName>
        <fullName evidence="4">Stress response protein</fullName>
    </recommendedName>
</protein>
<feature type="chain" id="PRO_5007580728" description="Stress response protein" evidence="1">
    <location>
        <begin position="20"/>
        <end position="424"/>
    </location>
</feature>
<dbReference type="AlphaFoldDB" id="A0A151GMZ7"/>
<proteinExistence type="predicted"/>
<dbReference type="Pfam" id="PF10281">
    <property type="entry name" value="Ish1"/>
    <property type="match status" value="4"/>
</dbReference>
<dbReference type="RefSeq" id="XP_040657800.1">
    <property type="nucleotide sequence ID" value="XM_040802767.1"/>
</dbReference>
<name>A0A151GMZ7_DRECN</name>
<dbReference type="EMBL" id="LAYC01000002">
    <property type="protein sequence ID" value="KYK58448.1"/>
    <property type="molecule type" value="Genomic_DNA"/>
</dbReference>
<dbReference type="InterPro" id="IPR018803">
    <property type="entry name" value="Ish1/Msc1-like"/>
</dbReference>
<evidence type="ECO:0000313" key="2">
    <source>
        <dbReference type="EMBL" id="KYK58448.1"/>
    </source>
</evidence>
<organism evidence="2 3">
    <name type="scientific">Drechmeria coniospora</name>
    <name type="common">Nematophagous fungus</name>
    <name type="synonym">Meria coniospora</name>
    <dbReference type="NCBI Taxonomy" id="98403"/>
    <lineage>
        <taxon>Eukaryota</taxon>
        <taxon>Fungi</taxon>
        <taxon>Dikarya</taxon>
        <taxon>Ascomycota</taxon>
        <taxon>Pezizomycotina</taxon>
        <taxon>Sordariomycetes</taxon>
        <taxon>Hypocreomycetidae</taxon>
        <taxon>Hypocreales</taxon>
        <taxon>Ophiocordycipitaceae</taxon>
        <taxon>Drechmeria</taxon>
    </lineage>
</organism>
<keyword evidence="1" id="KW-0732">Signal</keyword>
<evidence type="ECO:0000313" key="3">
    <source>
        <dbReference type="Proteomes" id="UP000076580"/>
    </source>
</evidence>
<evidence type="ECO:0008006" key="4">
    <source>
        <dbReference type="Google" id="ProtNLM"/>
    </source>
</evidence>
<dbReference type="STRING" id="98403.A0A151GMZ7"/>
<accession>A0A151GMZ7</accession>
<keyword evidence="3" id="KW-1185">Reference proteome</keyword>
<comment type="caution">
    <text evidence="2">The sequence shown here is derived from an EMBL/GenBank/DDBJ whole genome shotgun (WGS) entry which is preliminary data.</text>
</comment>
<dbReference type="Proteomes" id="UP000076580">
    <property type="component" value="Chromosome 02"/>
</dbReference>
<reference evidence="2 3" key="1">
    <citation type="journal article" date="2016" name="Sci. Rep.">
        <title>Insights into Adaptations to a Near-Obligate Nematode Endoparasitic Lifestyle from the Finished Genome of Drechmeria coniospora.</title>
        <authorList>
            <person name="Zhang L."/>
            <person name="Zhou Z."/>
            <person name="Guo Q."/>
            <person name="Fokkens L."/>
            <person name="Miskei M."/>
            <person name="Pocsi I."/>
            <person name="Zhang W."/>
            <person name="Chen M."/>
            <person name="Wang L."/>
            <person name="Sun Y."/>
            <person name="Donzelli B.G."/>
            <person name="Gibson D.M."/>
            <person name="Nelson D.R."/>
            <person name="Luo J.G."/>
            <person name="Rep M."/>
            <person name="Liu H."/>
            <person name="Yang S."/>
            <person name="Wang J."/>
            <person name="Krasnoff S.B."/>
            <person name="Xu Y."/>
            <person name="Molnar I."/>
            <person name="Lin M."/>
        </authorList>
    </citation>
    <scope>NUCLEOTIDE SEQUENCE [LARGE SCALE GENOMIC DNA]</scope>
    <source>
        <strain evidence="2 3">ARSEF 6962</strain>
    </source>
</reference>
<dbReference type="InParanoid" id="A0A151GMZ7"/>
<feature type="signal peptide" evidence="1">
    <location>
        <begin position="1"/>
        <end position="19"/>
    </location>
</feature>
<gene>
    <name evidence="2" type="ORF">DCS_05464</name>
</gene>